<dbReference type="PANTHER" id="PTHR47485">
    <property type="entry name" value="THYLAKOID LUMENAL 17.4 KDA PROTEIN, CHLOROPLASTIC"/>
    <property type="match status" value="1"/>
</dbReference>
<name>A0A4R2CBC4_SHIGR</name>
<reference evidence="2 3" key="1">
    <citation type="submission" date="2019-03" db="EMBL/GenBank/DDBJ databases">
        <title>Genomic Encyclopedia of Type Strains, Phase IV (KMG-IV): sequencing the most valuable type-strain genomes for metagenomic binning, comparative biology and taxonomic classification.</title>
        <authorList>
            <person name="Goeker M."/>
        </authorList>
    </citation>
    <scope>NUCLEOTIDE SEQUENCE [LARGE SCALE GENOMIC DNA]</scope>
    <source>
        <strain evidence="2 3">DSM 18401</strain>
    </source>
</reference>
<dbReference type="EMBL" id="SLVX01000022">
    <property type="protein sequence ID" value="TCN37423.1"/>
    <property type="molecule type" value="Genomic_DNA"/>
</dbReference>
<evidence type="ECO:0000313" key="2">
    <source>
        <dbReference type="EMBL" id="TCN37423.1"/>
    </source>
</evidence>
<keyword evidence="3" id="KW-1185">Reference proteome</keyword>
<dbReference type="Pfam" id="PF00805">
    <property type="entry name" value="Pentapeptide"/>
    <property type="match status" value="1"/>
</dbReference>
<evidence type="ECO:0000313" key="3">
    <source>
        <dbReference type="Proteomes" id="UP000295351"/>
    </source>
</evidence>
<proteinExistence type="predicted"/>
<dbReference type="Proteomes" id="UP000295351">
    <property type="component" value="Unassembled WGS sequence"/>
</dbReference>
<dbReference type="Gene3D" id="2.160.20.80">
    <property type="entry name" value="E3 ubiquitin-protein ligase SopA"/>
    <property type="match status" value="2"/>
</dbReference>
<protein>
    <submittedName>
        <fullName evidence="2">Uncharacterized protein YjbI with pentapeptide repeats</fullName>
    </submittedName>
</protein>
<dbReference type="AlphaFoldDB" id="A0A4R2CBC4"/>
<gene>
    <name evidence="2" type="ORF">EV665_12253</name>
</gene>
<sequence>MAFATGVTSVSGLQKGMLLGFFAACLVMAAGLPFRQADAADCRADPEPEVDWSACSKKNLMLGGSNFTGANFRDADLSYTDMRETNLTAAVLEKATMIRTWFTGARMEKANFARVEAYRSSFQKVVAKGASFASAELQRAAFDGADLSYASFEKADLSRASFDETVLSGASFAYANLSRADLSKASVAGTIGLDRAFMLLTRIEGLDLSRATGLDQSQIDMACGDAKTRLPEGLAAPASWPCPRD</sequence>
<dbReference type="Pfam" id="PF13599">
    <property type="entry name" value="Pentapeptide_4"/>
    <property type="match status" value="1"/>
</dbReference>
<dbReference type="PANTHER" id="PTHR47485:SF1">
    <property type="entry name" value="THYLAKOID LUMENAL 17.4 KDA PROTEIN, CHLOROPLASTIC"/>
    <property type="match status" value="1"/>
</dbReference>
<dbReference type="RefSeq" id="WP_425569036.1">
    <property type="nucleotide sequence ID" value="NZ_BAABEI010000009.1"/>
</dbReference>
<keyword evidence="1" id="KW-0677">Repeat</keyword>
<dbReference type="SUPFAM" id="SSF141571">
    <property type="entry name" value="Pentapeptide repeat-like"/>
    <property type="match status" value="1"/>
</dbReference>
<comment type="caution">
    <text evidence="2">The sequence shown here is derived from an EMBL/GenBank/DDBJ whole genome shotgun (WGS) entry which is preliminary data.</text>
</comment>
<dbReference type="InterPro" id="IPR001646">
    <property type="entry name" value="5peptide_repeat"/>
</dbReference>
<organism evidence="2 3">
    <name type="scientific">Shinella granuli</name>
    <dbReference type="NCBI Taxonomy" id="323621"/>
    <lineage>
        <taxon>Bacteria</taxon>
        <taxon>Pseudomonadati</taxon>
        <taxon>Pseudomonadota</taxon>
        <taxon>Alphaproteobacteria</taxon>
        <taxon>Hyphomicrobiales</taxon>
        <taxon>Rhizobiaceae</taxon>
        <taxon>Shinella</taxon>
    </lineage>
</organism>
<evidence type="ECO:0000256" key="1">
    <source>
        <dbReference type="ARBA" id="ARBA00022737"/>
    </source>
</evidence>
<accession>A0A4R2CBC4</accession>